<feature type="binding site" evidence="8">
    <location>
        <begin position="222"/>
        <end position="223"/>
    </location>
    <ligand>
        <name>substrate</name>
    </ligand>
</feature>
<feature type="binding site" evidence="8">
    <location>
        <position position="17"/>
    </location>
    <ligand>
        <name>substrate</name>
    </ligand>
</feature>
<dbReference type="SUPFAM" id="SSF54506">
    <property type="entry name" value="Diaminopimelate epimerase-like"/>
    <property type="match status" value="2"/>
</dbReference>
<evidence type="ECO:0000256" key="4">
    <source>
        <dbReference type="ARBA" id="ARBA00022605"/>
    </source>
</evidence>
<protein>
    <recommendedName>
        <fullName evidence="3 8">Diaminopimelate epimerase</fullName>
        <shortName evidence="8">DAP epimerase</shortName>
        <ecNumber evidence="3 8">5.1.1.7</ecNumber>
    </recommendedName>
    <alternativeName>
        <fullName evidence="8">PLP-independent amino acid racemase</fullName>
    </alternativeName>
</protein>
<keyword evidence="5 8" id="KW-0457">Lysine biosynthesis</keyword>
<evidence type="ECO:0000313" key="11">
    <source>
        <dbReference type="Proteomes" id="UP001241747"/>
    </source>
</evidence>
<keyword evidence="6 8" id="KW-0413">Isomerase</keyword>
<dbReference type="Pfam" id="PF01678">
    <property type="entry name" value="DAP_epimerase"/>
    <property type="match status" value="2"/>
</dbReference>
<dbReference type="PANTHER" id="PTHR31689">
    <property type="entry name" value="DIAMINOPIMELATE EPIMERASE, CHLOROPLASTIC"/>
    <property type="match status" value="1"/>
</dbReference>
<keyword evidence="11" id="KW-1185">Reference proteome</keyword>
<feature type="binding site" evidence="8">
    <location>
        <position position="69"/>
    </location>
    <ligand>
        <name>substrate</name>
    </ligand>
</feature>
<comment type="catalytic activity">
    <reaction evidence="7 8">
        <text>(2S,6S)-2,6-diaminopimelate = meso-2,6-diaminopimelate</text>
        <dbReference type="Rhea" id="RHEA:15393"/>
        <dbReference type="ChEBI" id="CHEBI:57609"/>
        <dbReference type="ChEBI" id="CHEBI:57791"/>
        <dbReference type="EC" id="5.1.1.7"/>
    </reaction>
</comment>
<feature type="active site" description="Proton donor" evidence="8">
    <location>
        <position position="78"/>
    </location>
</feature>
<dbReference type="PANTHER" id="PTHR31689:SF0">
    <property type="entry name" value="DIAMINOPIMELATE EPIMERASE"/>
    <property type="match status" value="1"/>
</dbReference>
<organism evidence="10 11">
    <name type="scientific">Xanthobacter agilis</name>
    <dbReference type="NCBI Taxonomy" id="47492"/>
    <lineage>
        <taxon>Bacteria</taxon>
        <taxon>Pseudomonadati</taxon>
        <taxon>Pseudomonadota</taxon>
        <taxon>Alphaproteobacteria</taxon>
        <taxon>Hyphomicrobiales</taxon>
        <taxon>Xanthobacteraceae</taxon>
        <taxon>Xanthobacter</taxon>
    </lineage>
</organism>
<gene>
    <name evidence="8" type="primary">dapF</name>
    <name evidence="10" type="ORF">QOZ94_002696</name>
</gene>
<feature type="site" description="Could be important to modulate the pK values of the two catalytic cysteine residues" evidence="8">
    <location>
        <position position="212"/>
    </location>
</feature>
<proteinExistence type="inferred from homology"/>
<comment type="similarity">
    <text evidence="2 8">Belongs to the diaminopimelate epimerase family.</text>
</comment>
<comment type="subcellular location">
    <subcellularLocation>
        <location evidence="8">Cytoplasm</location>
    </subcellularLocation>
</comment>
<evidence type="ECO:0000256" key="8">
    <source>
        <dbReference type="HAMAP-Rule" id="MF_00197"/>
    </source>
</evidence>
<keyword evidence="4 8" id="KW-0028">Amino-acid biosynthesis</keyword>
<dbReference type="Proteomes" id="UP001241747">
    <property type="component" value="Unassembled WGS sequence"/>
</dbReference>
<feature type="binding site" evidence="8">
    <location>
        <position position="194"/>
    </location>
    <ligand>
        <name>substrate</name>
    </ligand>
</feature>
<dbReference type="EMBL" id="JAUSVY010000005">
    <property type="protein sequence ID" value="MDQ0505896.1"/>
    <property type="molecule type" value="Genomic_DNA"/>
</dbReference>
<evidence type="ECO:0000256" key="2">
    <source>
        <dbReference type="ARBA" id="ARBA00010219"/>
    </source>
</evidence>
<comment type="caution">
    <text evidence="10">The sequence shown here is derived from an EMBL/GenBank/DDBJ whole genome shotgun (WGS) entry which is preliminary data.</text>
</comment>
<dbReference type="PROSITE" id="PS01326">
    <property type="entry name" value="DAP_EPIMERASE"/>
    <property type="match status" value="1"/>
</dbReference>
<dbReference type="NCBIfam" id="TIGR00652">
    <property type="entry name" value="DapF"/>
    <property type="match status" value="1"/>
</dbReference>
<evidence type="ECO:0000256" key="6">
    <source>
        <dbReference type="ARBA" id="ARBA00023235"/>
    </source>
</evidence>
<feature type="active site" evidence="9">
    <location>
        <position position="78"/>
    </location>
</feature>
<dbReference type="InterPro" id="IPR001653">
    <property type="entry name" value="DAP_epimerase_DapF"/>
</dbReference>
<evidence type="ECO:0000256" key="9">
    <source>
        <dbReference type="PROSITE-ProRule" id="PRU10125"/>
    </source>
</evidence>
<feature type="active site" description="Proton acceptor" evidence="8">
    <location>
        <position position="221"/>
    </location>
</feature>
<dbReference type="EC" id="5.1.1.7" evidence="3 8"/>
<sequence length="285" mass="30343">MTALAHSPFVKMNGLGNEILVLDLRENPVDLTPADARALARPGVLPFDQAMVLYPPRREDTAAFVRILNNDGSESAACGNGTRCIAAYEAERTDARHIRFESEATLLDCRVHDDGTVTVDMGAPRLAWRDIPLAHEVGDTAAVTVPGFEALGPASLVSMGNPHAVFFVPDADQVDVAGLGAALERHPLFPERANISFASLTGPDDILLHVWERGAGRTRACGTAGCATAVSAARTGRTGRMVRVRLPGGDLALEWRAGDDHVLMTGPVAYEFRGKVTPAMIGESI</sequence>
<dbReference type="Gene3D" id="3.10.310.10">
    <property type="entry name" value="Diaminopimelate Epimerase, Chain A, domain 1"/>
    <property type="match status" value="2"/>
</dbReference>
<reference evidence="10 11" key="1">
    <citation type="submission" date="2023-07" db="EMBL/GenBank/DDBJ databases">
        <title>Genomic Encyclopedia of Type Strains, Phase IV (KMG-IV): sequencing the most valuable type-strain genomes for metagenomic binning, comparative biology and taxonomic classification.</title>
        <authorList>
            <person name="Goeker M."/>
        </authorList>
    </citation>
    <scope>NUCLEOTIDE SEQUENCE [LARGE SCALE GENOMIC DNA]</scope>
    <source>
        <strain evidence="10 11">DSM 3770</strain>
    </source>
</reference>
<evidence type="ECO:0000313" key="10">
    <source>
        <dbReference type="EMBL" id="MDQ0505896.1"/>
    </source>
</evidence>
<feature type="site" description="Could be important to modulate the pK values of the two catalytic cysteine residues" evidence="8">
    <location>
        <position position="163"/>
    </location>
</feature>
<feature type="binding site" evidence="8">
    <location>
        <begin position="79"/>
        <end position="80"/>
    </location>
    <ligand>
        <name>substrate</name>
    </ligand>
</feature>
<comment type="pathway">
    <text evidence="1 8">Amino-acid biosynthesis; L-lysine biosynthesis via DAP pathway; DL-2,6-diaminopimelate from LL-2,6-diaminopimelate: step 1/1.</text>
</comment>
<comment type="function">
    <text evidence="8">Catalyzes the stereoinversion of LL-2,6-diaminopimelate (L,L-DAP) to meso-diaminopimelate (meso-DAP), a precursor of L-lysine and an essential component of the bacterial peptidoglycan.</text>
</comment>
<feature type="binding site" evidence="8">
    <location>
        <position position="161"/>
    </location>
    <ligand>
        <name>substrate</name>
    </ligand>
</feature>
<evidence type="ECO:0000256" key="7">
    <source>
        <dbReference type="ARBA" id="ARBA00051712"/>
    </source>
</evidence>
<dbReference type="InterPro" id="IPR018510">
    <property type="entry name" value="DAP_epimerase_AS"/>
</dbReference>
<dbReference type="HAMAP" id="MF_00197">
    <property type="entry name" value="DAP_epimerase"/>
    <property type="match status" value="1"/>
</dbReference>
<dbReference type="RefSeq" id="WP_237347322.1">
    <property type="nucleotide sequence ID" value="NZ_JABWGX010000032.1"/>
</dbReference>
<evidence type="ECO:0000256" key="5">
    <source>
        <dbReference type="ARBA" id="ARBA00023154"/>
    </source>
</evidence>
<evidence type="ECO:0000256" key="3">
    <source>
        <dbReference type="ARBA" id="ARBA00013080"/>
    </source>
</evidence>
<accession>A0ABU0LFI5</accession>
<feature type="binding site" evidence="8">
    <location>
        <begin position="212"/>
        <end position="213"/>
    </location>
    <ligand>
        <name>substrate</name>
    </ligand>
</feature>
<dbReference type="GO" id="GO:0008837">
    <property type="term" value="F:diaminopimelate epimerase activity"/>
    <property type="evidence" value="ECO:0007669"/>
    <property type="project" value="UniProtKB-EC"/>
</dbReference>
<evidence type="ECO:0000256" key="1">
    <source>
        <dbReference type="ARBA" id="ARBA00005196"/>
    </source>
</evidence>
<comment type="subunit">
    <text evidence="8">Homodimer.</text>
</comment>
<feature type="binding site" evidence="8">
    <location>
        <position position="49"/>
    </location>
    <ligand>
        <name>substrate</name>
    </ligand>
</feature>
<name>A0ABU0LFI5_XANAG</name>
<keyword evidence="8" id="KW-0963">Cytoplasm</keyword>